<accession>A0A6J4PCX7</accession>
<protein>
    <submittedName>
        <fullName evidence="2">Uncharacterized protein</fullName>
    </submittedName>
</protein>
<organism evidence="2">
    <name type="scientific">uncultured Rubrobacteraceae bacterium</name>
    <dbReference type="NCBI Taxonomy" id="349277"/>
    <lineage>
        <taxon>Bacteria</taxon>
        <taxon>Bacillati</taxon>
        <taxon>Actinomycetota</taxon>
        <taxon>Rubrobacteria</taxon>
        <taxon>Rubrobacterales</taxon>
        <taxon>Rubrobacteraceae</taxon>
        <taxon>environmental samples</taxon>
    </lineage>
</organism>
<feature type="region of interest" description="Disordered" evidence="1">
    <location>
        <begin position="1"/>
        <end position="66"/>
    </location>
</feature>
<gene>
    <name evidence="2" type="ORF">AVDCRST_MAG01-01-1702</name>
</gene>
<name>A0A6J4PCX7_9ACTN</name>
<evidence type="ECO:0000256" key="1">
    <source>
        <dbReference type="SAM" id="MobiDB-lite"/>
    </source>
</evidence>
<reference evidence="2" key="1">
    <citation type="submission" date="2020-02" db="EMBL/GenBank/DDBJ databases">
        <authorList>
            <person name="Meier V. D."/>
        </authorList>
    </citation>
    <scope>NUCLEOTIDE SEQUENCE</scope>
    <source>
        <strain evidence="2">AVDCRST_MAG01</strain>
    </source>
</reference>
<evidence type="ECO:0000313" key="2">
    <source>
        <dbReference type="EMBL" id="CAA9412480.1"/>
    </source>
</evidence>
<dbReference type="AlphaFoldDB" id="A0A6J4PCX7"/>
<proteinExistence type="predicted"/>
<dbReference type="EMBL" id="CADCUW010000253">
    <property type="protein sequence ID" value="CAA9412480.1"/>
    <property type="molecule type" value="Genomic_DNA"/>
</dbReference>
<sequence>MLPARSLQGSGLVPWPLLSGPDLRPKGRFHATDRGRRKRTFSRGGAGVMVPRPRPRADRMVAWTTQ</sequence>